<dbReference type="PANTHER" id="PTHR40027:SF1">
    <property type="entry name" value="CELL DIVISION PROTEIN DIVIC"/>
    <property type="match status" value="1"/>
</dbReference>
<proteinExistence type="predicted"/>
<gene>
    <name evidence="3" type="ORF">ACFSW4_12315</name>
</gene>
<organism evidence="3 4">
    <name type="scientific">Piscibacillus salipiscarius</name>
    <dbReference type="NCBI Taxonomy" id="299480"/>
    <lineage>
        <taxon>Bacteria</taxon>
        <taxon>Bacillati</taxon>
        <taxon>Bacillota</taxon>
        <taxon>Bacilli</taxon>
        <taxon>Bacillales</taxon>
        <taxon>Bacillaceae</taxon>
        <taxon>Piscibacillus</taxon>
    </lineage>
</organism>
<dbReference type="InterPro" id="IPR007060">
    <property type="entry name" value="FtsL/DivIC"/>
</dbReference>
<name>A0ABW5QCJ4_9BACI</name>
<keyword evidence="1" id="KW-0175">Coiled coil</keyword>
<keyword evidence="2" id="KW-1133">Transmembrane helix</keyword>
<dbReference type="InterPro" id="IPR039076">
    <property type="entry name" value="DivIC"/>
</dbReference>
<dbReference type="Pfam" id="PF04977">
    <property type="entry name" value="DivIC"/>
    <property type="match status" value="1"/>
</dbReference>
<keyword evidence="4" id="KW-1185">Reference proteome</keyword>
<dbReference type="RefSeq" id="WP_377329618.1">
    <property type="nucleotide sequence ID" value="NZ_JBHUMZ010000043.1"/>
</dbReference>
<sequence>MTRRTRSRRNVAKIQTEYVQEHEEQRDFKAKQKKLLFRRLLAFGVLFSLIMGILVFTHINQRAVMEEKQQKYDEKVATLEEYKAENNKLNKEIQLLGDIDYLLKIARKDYFFSEDGEIIFKLPDEDPSY</sequence>
<feature type="transmembrane region" description="Helical" evidence="2">
    <location>
        <begin position="40"/>
        <end position="59"/>
    </location>
</feature>
<accession>A0ABW5QCJ4</accession>
<reference evidence="4" key="1">
    <citation type="journal article" date="2019" name="Int. J. Syst. Evol. Microbiol.">
        <title>The Global Catalogue of Microorganisms (GCM) 10K type strain sequencing project: providing services to taxonomists for standard genome sequencing and annotation.</title>
        <authorList>
            <consortium name="The Broad Institute Genomics Platform"/>
            <consortium name="The Broad Institute Genome Sequencing Center for Infectious Disease"/>
            <person name="Wu L."/>
            <person name="Ma J."/>
        </authorList>
    </citation>
    <scope>NUCLEOTIDE SEQUENCE [LARGE SCALE GENOMIC DNA]</scope>
    <source>
        <strain evidence="4">TISTR 1571</strain>
    </source>
</reference>
<dbReference type="EMBL" id="JBHUMZ010000043">
    <property type="protein sequence ID" value="MFD2639652.1"/>
    <property type="molecule type" value="Genomic_DNA"/>
</dbReference>
<keyword evidence="2" id="KW-0812">Transmembrane</keyword>
<evidence type="ECO:0000313" key="3">
    <source>
        <dbReference type="EMBL" id="MFD2639652.1"/>
    </source>
</evidence>
<protein>
    <submittedName>
        <fullName evidence="3">Septum formation initiator family protein</fullName>
    </submittedName>
</protein>
<keyword evidence="2" id="KW-0472">Membrane</keyword>
<dbReference type="PANTHER" id="PTHR40027">
    <property type="entry name" value="CELL DIVISION PROTEIN DIVIC"/>
    <property type="match status" value="1"/>
</dbReference>
<evidence type="ECO:0000256" key="1">
    <source>
        <dbReference type="SAM" id="Coils"/>
    </source>
</evidence>
<dbReference type="Proteomes" id="UP001597452">
    <property type="component" value="Unassembled WGS sequence"/>
</dbReference>
<evidence type="ECO:0000313" key="4">
    <source>
        <dbReference type="Proteomes" id="UP001597452"/>
    </source>
</evidence>
<feature type="coiled-coil region" evidence="1">
    <location>
        <begin position="65"/>
        <end position="99"/>
    </location>
</feature>
<evidence type="ECO:0000256" key="2">
    <source>
        <dbReference type="SAM" id="Phobius"/>
    </source>
</evidence>
<comment type="caution">
    <text evidence="3">The sequence shown here is derived from an EMBL/GenBank/DDBJ whole genome shotgun (WGS) entry which is preliminary data.</text>
</comment>